<dbReference type="OrthoDB" id="4405067at2"/>
<protein>
    <recommendedName>
        <fullName evidence="3">Glycosyl transferase family 2</fullName>
    </recommendedName>
</protein>
<dbReference type="Proteomes" id="UP000294835">
    <property type="component" value="Unassembled WGS sequence"/>
</dbReference>
<comment type="caution">
    <text evidence="1">The sequence shown here is derived from an EMBL/GenBank/DDBJ whole genome shotgun (WGS) entry which is preliminary data.</text>
</comment>
<dbReference type="AlphaFoldDB" id="A0A4R2PRZ1"/>
<proteinExistence type="predicted"/>
<organism evidence="1 2">
    <name type="scientific">Rhodovulum marinum</name>
    <dbReference type="NCBI Taxonomy" id="320662"/>
    <lineage>
        <taxon>Bacteria</taxon>
        <taxon>Pseudomonadati</taxon>
        <taxon>Pseudomonadota</taxon>
        <taxon>Alphaproteobacteria</taxon>
        <taxon>Rhodobacterales</taxon>
        <taxon>Paracoccaceae</taxon>
        <taxon>Rhodovulum</taxon>
    </lineage>
</organism>
<sequence length="373" mass="41684">MDKTVTMTTTRPGIGTLATADLGDTPLRRADIVPHDAGQTAPDSRYDRTTLWYDAFWDAGRITMVAPPLLNLRQALNEAEIRVDGTPVRPRYRNRRARYEVLDLPAPSPAARIEIAGPDWRIETGVSHVDREVFAGRNVIVTISRDNDLDWIGDFARYHRKTQGAEAILFIDNGSTRYGPDEIVDVLGAAGLDGLVLPAPLPYGPMLKRGAHRHAAKFLRTAMLNLARLRFLATARAILNIDIDELVWSEGQSVFDMAVRNPLGIAVFTGRWRLPGPSAKPPFRHRDHVWRSVEDHPCPTKYAVAPGRLAGRMNWDVHRIGPAALRRFWQRSDAGYWHCAAINTGWKYTARLARVGEIRDERVAADLAAALAR</sequence>
<dbReference type="EMBL" id="SLXP01000019">
    <property type="protein sequence ID" value="TCP38683.1"/>
    <property type="molecule type" value="Genomic_DNA"/>
</dbReference>
<reference evidence="1 2" key="1">
    <citation type="submission" date="2019-03" db="EMBL/GenBank/DDBJ databases">
        <title>Genomic Encyclopedia of Type Strains, Phase IV (KMG-IV): sequencing the most valuable type-strain genomes for metagenomic binning, comparative biology and taxonomic classification.</title>
        <authorList>
            <person name="Goeker M."/>
        </authorList>
    </citation>
    <scope>NUCLEOTIDE SEQUENCE [LARGE SCALE GENOMIC DNA]</scope>
    <source>
        <strain evidence="1 2">DSM 18063</strain>
    </source>
</reference>
<evidence type="ECO:0000313" key="2">
    <source>
        <dbReference type="Proteomes" id="UP000294835"/>
    </source>
</evidence>
<evidence type="ECO:0008006" key="3">
    <source>
        <dbReference type="Google" id="ProtNLM"/>
    </source>
</evidence>
<gene>
    <name evidence="1" type="ORF">EV662_11946</name>
</gene>
<keyword evidence="2" id="KW-1185">Reference proteome</keyword>
<dbReference type="RefSeq" id="WP_132466001.1">
    <property type="nucleotide sequence ID" value="NZ_SLXP01000019.1"/>
</dbReference>
<name>A0A4R2PRZ1_9RHOB</name>
<evidence type="ECO:0000313" key="1">
    <source>
        <dbReference type="EMBL" id="TCP38683.1"/>
    </source>
</evidence>
<accession>A0A4R2PRZ1</accession>